<comment type="caution">
    <text evidence="2">The sequence shown here is derived from an EMBL/GenBank/DDBJ whole genome shotgun (WGS) entry which is preliminary data.</text>
</comment>
<name>A0AAD6R8F4_9ROSI</name>
<evidence type="ECO:0000256" key="1">
    <source>
        <dbReference type="SAM" id="MobiDB-lite"/>
    </source>
</evidence>
<dbReference type="EMBL" id="JAQIZT010000003">
    <property type="protein sequence ID" value="KAJ7004294.1"/>
    <property type="molecule type" value="Genomic_DNA"/>
</dbReference>
<dbReference type="AlphaFoldDB" id="A0AAD6R8F4"/>
<proteinExistence type="predicted"/>
<sequence length="102" mass="11636">MYIDEEVRKFHGHFTSALGQTPCWREAFSFICMKATKMHCMPTFSLLFFVFSISKRRKDGSDSQELSFSTLAVHVLERDMQPNGGPWTSARPNSQENVKGVS</sequence>
<reference evidence="2" key="1">
    <citation type="journal article" date="2023" name="Mol. Ecol. Resour.">
        <title>Chromosome-level genome assembly of a triploid poplar Populus alba 'Berolinensis'.</title>
        <authorList>
            <person name="Chen S."/>
            <person name="Yu Y."/>
            <person name="Wang X."/>
            <person name="Wang S."/>
            <person name="Zhang T."/>
            <person name="Zhou Y."/>
            <person name="He R."/>
            <person name="Meng N."/>
            <person name="Wang Y."/>
            <person name="Liu W."/>
            <person name="Liu Z."/>
            <person name="Liu J."/>
            <person name="Guo Q."/>
            <person name="Huang H."/>
            <person name="Sederoff R.R."/>
            <person name="Wang G."/>
            <person name="Qu G."/>
            <person name="Chen S."/>
        </authorList>
    </citation>
    <scope>NUCLEOTIDE SEQUENCE</scope>
    <source>
        <strain evidence="2">SC-2020</strain>
    </source>
</reference>
<accession>A0AAD6R8F4</accession>
<protein>
    <submittedName>
        <fullName evidence="2">Uncharacterized protein</fullName>
    </submittedName>
</protein>
<organism evidence="2 3">
    <name type="scientific">Populus alba x Populus x berolinensis</name>
    <dbReference type="NCBI Taxonomy" id="444605"/>
    <lineage>
        <taxon>Eukaryota</taxon>
        <taxon>Viridiplantae</taxon>
        <taxon>Streptophyta</taxon>
        <taxon>Embryophyta</taxon>
        <taxon>Tracheophyta</taxon>
        <taxon>Spermatophyta</taxon>
        <taxon>Magnoliopsida</taxon>
        <taxon>eudicotyledons</taxon>
        <taxon>Gunneridae</taxon>
        <taxon>Pentapetalae</taxon>
        <taxon>rosids</taxon>
        <taxon>fabids</taxon>
        <taxon>Malpighiales</taxon>
        <taxon>Salicaceae</taxon>
        <taxon>Saliceae</taxon>
        <taxon>Populus</taxon>
    </lineage>
</organism>
<evidence type="ECO:0000313" key="3">
    <source>
        <dbReference type="Proteomes" id="UP001164929"/>
    </source>
</evidence>
<dbReference type="Proteomes" id="UP001164929">
    <property type="component" value="Chromosome 3"/>
</dbReference>
<feature type="compositionally biased region" description="Polar residues" evidence="1">
    <location>
        <begin position="90"/>
        <end position="102"/>
    </location>
</feature>
<gene>
    <name evidence="2" type="ORF">NC653_009232</name>
</gene>
<feature type="region of interest" description="Disordered" evidence="1">
    <location>
        <begin position="80"/>
        <end position="102"/>
    </location>
</feature>
<evidence type="ECO:0000313" key="2">
    <source>
        <dbReference type="EMBL" id="KAJ7004294.1"/>
    </source>
</evidence>
<keyword evidence="3" id="KW-1185">Reference proteome</keyword>